<gene>
    <name evidence="1" type="ORF">F0145_25825</name>
</gene>
<evidence type="ECO:0000313" key="1">
    <source>
        <dbReference type="EMBL" id="KAA5538618.1"/>
    </source>
</evidence>
<dbReference type="EMBL" id="VWSF01000044">
    <property type="protein sequence ID" value="KAA5538618.1"/>
    <property type="molecule type" value="Genomic_DNA"/>
</dbReference>
<evidence type="ECO:0008006" key="3">
    <source>
        <dbReference type="Google" id="ProtNLM"/>
    </source>
</evidence>
<organism evidence="1 2">
    <name type="scientific">Adhaeribacter rhizoryzae</name>
    <dbReference type="NCBI Taxonomy" id="2607907"/>
    <lineage>
        <taxon>Bacteria</taxon>
        <taxon>Pseudomonadati</taxon>
        <taxon>Bacteroidota</taxon>
        <taxon>Cytophagia</taxon>
        <taxon>Cytophagales</taxon>
        <taxon>Hymenobacteraceae</taxon>
        <taxon>Adhaeribacter</taxon>
    </lineage>
</organism>
<reference evidence="1 2" key="1">
    <citation type="submission" date="2019-09" db="EMBL/GenBank/DDBJ databases">
        <title>Genome sequence and assembly of Adhaeribacter sp.</title>
        <authorList>
            <person name="Chhetri G."/>
        </authorList>
    </citation>
    <scope>NUCLEOTIDE SEQUENCE [LARGE SCALE GENOMIC DNA]</scope>
    <source>
        <strain evidence="1 2">DK36</strain>
    </source>
</reference>
<comment type="caution">
    <text evidence="1">The sequence shown here is derived from an EMBL/GenBank/DDBJ whole genome shotgun (WGS) entry which is preliminary data.</text>
</comment>
<keyword evidence="2" id="KW-1185">Reference proteome</keyword>
<sequence>MMLLLQTTYLEVNYYRQEQLLETSWKGPCSSQEYRDCLNTYSNILQKYKIKRWLDDQALAGQVRQADQFWTVQEWTANFIPLASKLKKVAQVNALEGHTYSLSTILQQVIYAGKCPFAFREFDSHPEAKTWLLS</sequence>
<dbReference type="RefSeq" id="WP_150093562.1">
    <property type="nucleotide sequence ID" value="NZ_VWSF01000044.1"/>
</dbReference>
<protein>
    <recommendedName>
        <fullName evidence="3">STAS/SEC14 domain-containing protein</fullName>
    </recommendedName>
</protein>
<dbReference type="AlphaFoldDB" id="A0A5M6CTH4"/>
<proteinExistence type="predicted"/>
<name>A0A5M6CTH4_9BACT</name>
<dbReference type="Proteomes" id="UP000323426">
    <property type="component" value="Unassembled WGS sequence"/>
</dbReference>
<accession>A0A5M6CTH4</accession>
<evidence type="ECO:0000313" key="2">
    <source>
        <dbReference type="Proteomes" id="UP000323426"/>
    </source>
</evidence>